<dbReference type="EMBL" id="UYYB01136562">
    <property type="protein sequence ID" value="VDM85131.1"/>
    <property type="molecule type" value="Genomic_DNA"/>
</dbReference>
<feature type="transmembrane region" description="Helical" evidence="1">
    <location>
        <begin position="93"/>
        <end position="117"/>
    </location>
</feature>
<evidence type="ECO:0000259" key="2">
    <source>
        <dbReference type="Pfam" id="PF23000"/>
    </source>
</evidence>
<protein>
    <recommendedName>
        <fullName evidence="2">Chitin synthase chs-1/2 N-terminal putative transporter domain-containing protein</fullName>
    </recommendedName>
</protein>
<keyword evidence="1" id="KW-0812">Transmembrane</keyword>
<keyword evidence="1" id="KW-0472">Membrane</keyword>
<keyword evidence="1" id="KW-1133">Transmembrane helix</keyword>
<gene>
    <name evidence="3" type="ORF">SVUK_LOCUS20129</name>
</gene>
<organism evidence="3 4">
    <name type="scientific">Strongylus vulgaris</name>
    <name type="common">Blood worm</name>
    <dbReference type="NCBI Taxonomy" id="40348"/>
    <lineage>
        <taxon>Eukaryota</taxon>
        <taxon>Metazoa</taxon>
        <taxon>Ecdysozoa</taxon>
        <taxon>Nematoda</taxon>
        <taxon>Chromadorea</taxon>
        <taxon>Rhabditida</taxon>
        <taxon>Rhabditina</taxon>
        <taxon>Rhabditomorpha</taxon>
        <taxon>Strongyloidea</taxon>
        <taxon>Strongylidae</taxon>
        <taxon>Strongylus</taxon>
    </lineage>
</organism>
<feature type="transmembrane region" description="Helical" evidence="1">
    <location>
        <begin position="40"/>
        <end position="65"/>
    </location>
</feature>
<reference evidence="3 4" key="1">
    <citation type="submission" date="2018-11" db="EMBL/GenBank/DDBJ databases">
        <authorList>
            <consortium name="Pathogen Informatics"/>
        </authorList>
    </citation>
    <scope>NUCLEOTIDE SEQUENCE [LARGE SCALE GENOMIC DNA]</scope>
</reference>
<dbReference type="AlphaFoldDB" id="A0A3P7JHE7"/>
<evidence type="ECO:0000313" key="4">
    <source>
        <dbReference type="Proteomes" id="UP000270094"/>
    </source>
</evidence>
<feature type="transmembrane region" description="Helical" evidence="1">
    <location>
        <begin position="129"/>
        <end position="149"/>
    </location>
</feature>
<keyword evidence="4" id="KW-1185">Reference proteome</keyword>
<dbReference type="Proteomes" id="UP000270094">
    <property type="component" value="Unassembled WGS sequence"/>
</dbReference>
<dbReference type="InterPro" id="IPR055120">
    <property type="entry name" value="Chs-1/2_IV_N"/>
</dbReference>
<evidence type="ECO:0000256" key="1">
    <source>
        <dbReference type="SAM" id="Phobius"/>
    </source>
</evidence>
<dbReference type="OrthoDB" id="5872136at2759"/>
<evidence type="ECO:0000313" key="3">
    <source>
        <dbReference type="EMBL" id="VDM85131.1"/>
    </source>
</evidence>
<name>A0A3P7JHE7_STRVU</name>
<feature type="domain" description="Chitin synthase chs-1/2 N-terminal putative transporter" evidence="2">
    <location>
        <begin position="27"/>
        <end position="126"/>
    </location>
</feature>
<sequence>MISYGDDDFRWNAFRSHKRANIEKPSLTPWMITCLQATKLLLFLSCNTFLTVGAAVSKISVLILATNLWEKRYTSDPYARRCSKVPVERTPRAVAAMFLCLMLIQTVPDILAVIRSFARFYRGDRAGRVRFSVGLTDFAIYGVCFLRFYDYLLVCRA</sequence>
<accession>A0A3P7JHE7</accession>
<proteinExistence type="predicted"/>
<dbReference type="Pfam" id="PF23000">
    <property type="entry name" value="ChitinSynthase_IV_N"/>
    <property type="match status" value="1"/>
</dbReference>